<dbReference type="InterPro" id="IPR026627">
    <property type="entry name" value="NDUFB2_animal"/>
</dbReference>
<dbReference type="AlphaFoldDB" id="A0A8C3SPV9"/>
<dbReference type="GO" id="GO:0005743">
    <property type="term" value="C:mitochondrial inner membrane"/>
    <property type="evidence" value="ECO:0007669"/>
    <property type="project" value="UniProtKB-SubCell"/>
</dbReference>
<comment type="subcellular location">
    <subcellularLocation>
        <location evidence="2">Mitochondrion inner membrane</location>
        <topology evidence="2">Peripheral membrane protein</topology>
        <orientation evidence="2">Matrix side</orientation>
    </subcellularLocation>
</comment>
<evidence type="ECO:0000256" key="14">
    <source>
        <dbReference type="ARBA" id="ARBA00031736"/>
    </source>
</evidence>
<name>A0A8C3SPV9_CHESE</name>
<evidence type="ECO:0000256" key="7">
    <source>
        <dbReference type="ARBA" id="ARBA00022660"/>
    </source>
</evidence>
<evidence type="ECO:0000256" key="3">
    <source>
        <dbReference type="ARBA" id="ARBA00005923"/>
    </source>
</evidence>
<keyword evidence="7" id="KW-0679">Respiratory chain</keyword>
<comment type="subunit">
    <text evidence="4">Complex I is composed of 45 different subunits.</text>
</comment>
<evidence type="ECO:0000256" key="13">
    <source>
        <dbReference type="ARBA" id="ARBA00031368"/>
    </source>
</evidence>
<dbReference type="GO" id="GO:0045271">
    <property type="term" value="C:respiratory chain complex I"/>
    <property type="evidence" value="ECO:0007669"/>
    <property type="project" value="InterPro"/>
</dbReference>
<reference evidence="15" key="1">
    <citation type="submission" date="2025-08" db="UniProtKB">
        <authorList>
            <consortium name="Ensembl"/>
        </authorList>
    </citation>
    <scope>IDENTIFICATION</scope>
</reference>
<evidence type="ECO:0000256" key="11">
    <source>
        <dbReference type="ARBA" id="ARBA00023128"/>
    </source>
</evidence>
<evidence type="ECO:0000256" key="10">
    <source>
        <dbReference type="ARBA" id="ARBA00022982"/>
    </source>
</evidence>
<keyword evidence="11" id="KW-0496">Mitochondrion</keyword>
<evidence type="ECO:0000256" key="6">
    <source>
        <dbReference type="ARBA" id="ARBA00022448"/>
    </source>
</evidence>
<evidence type="ECO:0000256" key="9">
    <source>
        <dbReference type="ARBA" id="ARBA00022946"/>
    </source>
</evidence>
<evidence type="ECO:0000256" key="12">
    <source>
        <dbReference type="ARBA" id="ARBA00023136"/>
    </source>
</evidence>
<proteinExistence type="inferred from homology"/>
<evidence type="ECO:0000256" key="8">
    <source>
        <dbReference type="ARBA" id="ARBA00022792"/>
    </source>
</evidence>
<dbReference type="Ensembl" id="ENSCSRT00000016335.1">
    <property type="protein sequence ID" value="ENSCSRP00000015666.1"/>
    <property type="gene ID" value="ENSCSRG00000011965.1"/>
</dbReference>
<dbReference type="Proteomes" id="UP000694403">
    <property type="component" value="Unplaced"/>
</dbReference>
<comment type="similarity">
    <text evidence="3">Belongs to the complex I NDUFB2 subunit family.</text>
</comment>
<keyword evidence="10" id="KW-0249">Electron transport</keyword>
<evidence type="ECO:0000256" key="4">
    <source>
        <dbReference type="ARBA" id="ARBA00011533"/>
    </source>
</evidence>
<reference evidence="15" key="2">
    <citation type="submission" date="2025-09" db="UniProtKB">
        <authorList>
            <consortium name="Ensembl"/>
        </authorList>
    </citation>
    <scope>IDENTIFICATION</scope>
</reference>
<evidence type="ECO:0000313" key="16">
    <source>
        <dbReference type="Proteomes" id="UP000694403"/>
    </source>
</evidence>
<keyword evidence="6" id="KW-0813">Transport</keyword>
<dbReference type="PANTHER" id="PTHR15223:SF1">
    <property type="entry name" value="NADH DEHYDROGENASE [UBIQUINONE] 1 BETA SUBCOMPLEX SUBUNIT 2, MITOCHONDRIAL"/>
    <property type="match status" value="1"/>
</dbReference>
<keyword evidence="12" id="KW-0472">Membrane</keyword>
<dbReference type="Pfam" id="PF14813">
    <property type="entry name" value="NADH_B2"/>
    <property type="match status" value="1"/>
</dbReference>
<dbReference type="GO" id="GO:0032981">
    <property type="term" value="P:mitochondrial respiratory chain complex I assembly"/>
    <property type="evidence" value="ECO:0007669"/>
    <property type="project" value="TreeGrafter"/>
</dbReference>
<keyword evidence="16" id="KW-1185">Reference proteome</keyword>
<keyword evidence="8" id="KW-0999">Mitochondrion inner membrane</keyword>
<protein>
    <recommendedName>
        <fullName evidence="5">NADH dehydrogenase [ubiquinone] 1 beta subcomplex subunit 2, mitochondrial</fullName>
    </recommendedName>
    <alternativeName>
        <fullName evidence="13">Complex I-AGGG</fullName>
    </alternativeName>
    <alternativeName>
        <fullName evidence="14">NADH-ubiquinone oxidoreductase AGGG subunit</fullName>
    </alternativeName>
</protein>
<accession>A0A8C3SPV9</accession>
<evidence type="ECO:0000313" key="15">
    <source>
        <dbReference type="Ensembl" id="ENSCSRP00000015666.1"/>
    </source>
</evidence>
<keyword evidence="9" id="KW-0809">Transit peptide</keyword>
<evidence type="ECO:0000256" key="5">
    <source>
        <dbReference type="ARBA" id="ARBA00014585"/>
    </source>
</evidence>
<sequence length="87" mass="10083">MLGSLGRTGGGLVRILHARDVRGAAGLWHAEGEVHIEPQYRQFLGLTHRQVIQDELLSGFMWFWILWLFWYNPDQVLGHFPYPHASK</sequence>
<dbReference type="PANTHER" id="PTHR15223">
    <property type="entry name" value="NADH-UBIQUINONE OXIDOREDUCTASE AGGG SUBUNIT"/>
    <property type="match status" value="1"/>
</dbReference>
<evidence type="ECO:0000256" key="1">
    <source>
        <dbReference type="ARBA" id="ARBA00003195"/>
    </source>
</evidence>
<organism evidence="15 16">
    <name type="scientific">Chelydra serpentina</name>
    <name type="common">Snapping turtle</name>
    <name type="synonym">Testudo serpentina</name>
    <dbReference type="NCBI Taxonomy" id="8475"/>
    <lineage>
        <taxon>Eukaryota</taxon>
        <taxon>Metazoa</taxon>
        <taxon>Chordata</taxon>
        <taxon>Craniata</taxon>
        <taxon>Vertebrata</taxon>
        <taxon>Euteleostomi</taxon>
        <taxon>Archelosauria</taxon>
        <taxon>Testudinata</taxon>
        <taxon>Testudines</taxon>
        <taxon>Cryptodira</taxon>
        <taxon>Durocryptodira</taxon>
        <taxon>Americhelydia</taxon>
        <taxon>Chelydroidea</taxon>
        <taxon>Chelydridae</taxon>
        <taxon>Chelydra</taxon>
    </lineage>
</organism>
<comment type="function">
    <text evidence="1">Accessory subunit of the mitochondrial membrane respiratory chain NADH dehydrogenase (Complex I), that is believed not to be involved in catalysis. Complex I functions in the transfer of electrons from NADH to the respiratory chain. The immediate electron acceptor for the enzyme is believed to be ubiquinone.</text>
</comment>
<evidence type="ECO:0000256" key="2">
    <source>
        <dbReference type="ARBA" id="ARBA00004443"/>
    </source>
</evidence>